<evidence type="ECO:0000256" key="3">
    <source>
        <dbReference type="ARBA" id="ARBA00022452"/>
    </source>
</evidence>
<evidence type="ECO:0000256" key="6">
    <source>
        <dbReference type="ARBA" id="ARBA00023004"/>
    </source>
</evidence>
<dbReference type="PANTHER" id="PTHR32552:SF81">
    <property type="entry name" value="TONB-DEPENDENT OUTER MEMBRANE RECEPTOR"/>
    <property type="match status" value="1"/>
</dbReference>
<keyword evidence="5 11" id="KW-0812">Transmembrane</keyword>
<feature type="domain" description="TonB-dependent receptor-like beta-barrel" evidence="15">
    <location>
        <begin position="296"/>
        <end position="749"/>
    </location>
</feature>
<dbReference type="Pfam" id="PF00593">
    <property type="entry name" value="TonB_dep_Rec_b-barrel"/>
    <property type="match status" value="1"/>
</dbReference>
<organism evidence="17 18">
    <name type="scientific">Hyphomonas chukchiensis</name>
    <dbReference type="NCBI Taxonomy" id="1280947"/>
    <lineage>
        <taxon>Bacteria</taxon>
        <taxon>Pseudomonadati</taxon>
        <taxon>Pseudomonadota</taxon>
        <taxon>Alphaproteobacteria</taxon>
        <taxon>Hyphomonadales</taxon>
        <taxon>Hyphomonadaceae</taxon>
        <taxon>Hyphomonas</taxon>
    </lineage>
</organism>
<evidence type="ECO:0000256" key="4">
    <source>
        <dbReference type="ARBA" id="ARBA00022496"/>
    </source>
</evidence>
<protein>
    <recommendedName>
        <fullName evidence="19">TonB-dependent receptor</fullName>
    </recommendedName>
</protein>
<dbReference type="PROSITE" id="PS00430">
    <property type="entry name" value="TONB_DEPENDENT_REC_1"/>
    <property type="match status" value="1"/>
</dbReference>
<evidence type="ECO:0000256" key="10">
    <source>
        <dbReference type="ARBA" id="ARBA00023237"/>
    </source>
</evidence>
<dbReference type="EMBL" id="AWFG01000021">
    <property type="protein sequence ID" value="KCZ58389.1"/>
    <property type="molecule type" value="Genomic_DNA"/>
</dbReference>
<keyword evidence="18" id="KW-1185">Reference proteome</keyword>
<evidence type="ECO:0000256" key="9">
    <source>
        <dbReference type="ARBA" id="ARBA00023136"/>
    </source>
</evidence>
<evidence type="ECO:0000256" key="8">
    <source>
        <dbReference type="ARBA" id="ARBA00023077"/>
    </source>
</evidence>
<dbReference type="GO" id="GO:0006826">
    <property type="term" value="P:iron ion transport"/>
    <property type="evidence" value="ECO:0007669"/>
    <property type="project" value="UniProtKB-KW"/>
</dbReference>
<keyword evidence="9 11" id="KW-0472">Membrane</keyword>
<evidence type="ECO:0000256" key="12">
    <source>
        <dbReference type="PROSITE-ProRule" id="PRU10143"/>
    </source>
</evidence>
<evidence type="ECO:0000256" key="5">
    <source>
        <dbReference type="ARBA" id="ARBA00022692"/>
    </source>
</evidence>
<evidence type="ECO:0008006" key="19">
    <source>
        <dbReference type="Google" id="ProtNLM"/>
    </source>
</evidence>
<evidence type="ECO:0000259" key="16">
    <source>
        <dbReference type="Pfam" id="PF07715"/>
    </source>
</evidence>
<accession>A0A062UJN7</accession>
<sequence length="787" mass="84898">MKKTQKFSFLGTAAMATIMTSAFHAPMAMAQEQESEATRKLDTVTVTAQRREESLQNVPIQVSVATAEILSDKNIDNGTRFNVISPSIQLRTADEPAAGVRLLIRGLGTTGPSVSLEGGVGVFVDGVYRSRNGAALSNFLDYQSVQVLKGPQSTLFGKNTSAGAVLLTSTAPDLSETAGSYEMRLSNFDSRMFKGAVNLPLVDDKLAVRASLMGFNNGGYVENVLTGRTEDQTEGWAAKVSMLFEPSETMNFNLIADWSDTTGECCVRAVYTNQDSPVTNLLDALAAARGLPDTTLDYVNGGDFRTAVRNNGDLAMRDKGLTLRSEFDLGLGTLTSITAYREWFSRNRHEQALFSTVDVLAFSPQFESQQFSQELLFDTKISDSIDALFGVFYSDEDLLRQRTLINGADAQAFITGLTGIPSGATPGTVIQKEYIPGTAKSMSVFTNWTFALSDKWTLAAGGRLSKEEKTGSYDNIIDPPAGSAWTLINVFPAPAFSDSYDEDAFSGAISLSYNLSSNATIFGKFSRGFKAGGVILDSTAAGAPSNNPELGAGRVPKDPTYKSEFVNAYELGGKFVYWDGRASTNVSLFYNDIEDLQVPQFLGAAFSIVNSPSAEDYGVEIENSFVLSDYLTLNLAATYIPHAEYGFDADLENATSGGAAVSGERFLLTPEWASNATLDFEKPLSDRLALIASAGYQYTSEQRTNSGALPIQGSTGYIANQQPDTWLVDLSVGLKQLEQGWSLSAYCNNCSDERYVGAEFGATFQTGSYMGFPAAPRTWGVALRGKF</sequence>
<feature type="signal peptide" evidence="14">
    <location>
        <begin position="1"/>
        <end position="30"/>
    </location>
</feature>
<evidence type="ECO:0000259" key="15">
    <source>
        <dbReference type="Pfam" id="PF00593"/>
    </source>
</evidence>
<evidence type="ECO:0000256" key="7">
    <source>
        <dbReference type="ARBA" id="ARBA00023065"/>
    </source>
</evidence>
<dbReference type="PROSITE" id="PS52016">
    <property type="entry name" value="TONB_DEPENDENT_REC_3"/>
    <property type="match status" value="1"/>
</dbReference>
<evidence type="ECO:0000256" key="13">
    <source>
        <dbReference type="RuleBase" id="RU003357"/>
    </source>
</evidence>
<dbReference type="PATRIC" id="fig|1280947.3.peg.1806"/>
<keyword evidence="6" id="KW-0408">Iron</keyword>
<keyword evidence="7" id="KW-0406">Ion transport</keyword>
<proteinExistence type="inferred from homology"/>
<keyword evidence="10 11" id="KW-0998">Cell outer membrane</keyword>
<evidence type="ECO:0000256" key="2">
    <source>
        <dbReference type="ARBA" id="ARBA00022448"/>
    </source>
</evidence>
<dbReference type="InterPro" id="IPR036942">
    <property type="entry name" value="Beta-barrel_TonB_sf"/>
</dbReference>
<dbReference type="Gene3D" id="2.40.170.20">
    <property type="entry name" value="TonB-dependent receptor, beta-barrel domain"/>
    <property type="match status" value="1"/>
</dbReference>
<dbReference type="OrthoDB" id="9760333at2"/>
<feature type="short sequence motif" description="TonB box" evidence="12">
    <location>
        <begin position="43"/>
        <end position="49"/>
    </location>
</feature>
<gene>
    <name evidence="17" type="ORF">HY30_16095</name>
</gene>
<comment type="subcellular location">
    <subcellularLocation>
        <location evidence="1 11">Cell outer membrane</location>
        <topology evidence="1 11">Multi-pass membrane protein</topology>
    </subcellularLocation>
</comment>
<keyword evidence="4" id="KW-0410">Iron transport</keyword>
<dbReference type="RefSeq" id="WP_034739348.1">
    <property type="nucleotide sequence ID" value="NZ_AWFG01000021.1"/>
</dbReference>
<feature type="domain" description="TonB-dependent receptor plug" evidence="16">
    <location>
        <begin position="55"/>
        <end position="164"/>
    </location>
</feature>
<dbReference type="Proteomes" id="UP000027190">
    <property type="component" value="Unassembled WGS sequence"/>
</dbReference>
<dbReference type="InterPro" id="IPR039426">
    <property type="entry name" value="TonB-dep_rcpt-like"/>
</dbReference>
<keyword evidence="3 11" id="KW-1134">Transmembrane beta strand</keyword>
<reference evidence="17 18" key="1">
    <citation type="journal article" date="2014" name="Antonie Van Leeuwenhoek">
        <title>Hyphomonas beringensis sp. nov. and Hyphomonas chukchiensis sp. nov., isolated from surface seawater of the Bering Sea and Chukchi Sea.</title>
        <authorList>
            <person name="Li C."/>
            <person name="Lai Q."/>
            <person name="Li G."/>
            <person name="Dong C."/>
            <person name="Wang J."/>
            <person name="Liao Y."/>
            <person name="Shao Z."/>
        </authorList>
    </citation>
    <scope>NUCLEOTIDE SEQUENCE [LARGE SCALE GENOMIC DNA]</scope>
    <source>
        <strain evidence="17 18">BH-BN04-4</strain>
    </source>
</reference>
<dbReference type="AlphaFoldDB" id="A0A062UJN7"/>
<name>A0A062UJN7_9PROT</name>
<evidence type="ECO:0000256" key="11">
    <source>
        <dbReference type="PROSITE-ProRule" id="PRU01360"/>
    </source>
</evidence>
<keyword evidence="14" id="KW-0732">Signal</keyword>
<dbReference type="InterPro" id="IPR012910">
    <property type="entry name" value="Plug_dom"/>
</dbReference>
<keyword evidence="8 12" id="KW-0798">TonB box</keyword>
<keyword evidence="2 11" id="KW-0813">Transport</keyword>
<evidence type="ECO:0000256" key="1">
    <source>
        <dbReference type="ARBA" id="ARBA00004571"/>
    </source>
</evidence>
<dbReference type="STRING" id="1280947.HY30_16095"/>
<evidence type="ECO:0000313" key="17">
    <source>
        <dbReference type="EMBL" id="KCZ58389.1"/>
    </source>
</evidence>
<dbReference type="InterPro" id="IPR000531">
    <property type="entry name" value="Beta-barrel_TonB"/>
</dbReference>
<dbReference type="SUPFAM" id="SSF56935">
    <property type="entry name" value="Porins"/>
    <property type="match status" value="1"/>
</dbReference>
<evidence type="ECO:0000256" key="14">
    <source>
        <dbReference type="SAM" id="SignalP"/>
    </source>
</evidence>
<comment type="caution">
    <text evidence="17">The sequence shown here is derived from an EMBL/GenBank/DDBJ whole genome shotgun (WGS) entry which is preliminary data.</text>
</comment>
<dbReference type="eggNOG" id="COG4774">
    <property type="taxonomic scope" value="Bacteria"/>
</dbReference>
<feature type="chain" id="PRO_5001614798" description="TonB-dependent receptor" evidence="14">
    <location>
        <begin position="31"/>
        <end position="787"/>
    </location>
</feature>
<comment type="similarity">
    <text evidence="11 13">Belongs to the TonB-dependent receptor family.</text>
</comment>
<dbReference type="GO" id="GO:0009279">
    <property type="term" value="C:cell outer membrane"/>
    <property type="evidence" value="ECO:0007669"/>
    <property type="project" value="UniProtKB-SubCell"/>
</dbReference>
<dbReference type="PANTHER" id="PTHR32552">
    <property type="entry name" value="FERRICHROME IRON RECEPTOR-RELATED"/>
    <property type="match status" value="1"/>
</dbReference>
<dbReference type="Pfam" id="PF07715">
    <property type="entry name" value="Plug"/>
    <property type="match status" value="1"/>
</dbReference>
<evidence type="ECO:0000313" key="18">
    <source>
        <dbReference type="Proteomes" id="UP000027190"/>
    </source>
</evidence>
<dbReference type="InterPro" id="IPR010916">
    <property type="entry name" value="TonB_box_CS"/>
</dbReference>